<reference evidence="1" key="1">
    <citation type="submission" date="2015-08" db="EMBL/GenBank/DDBJ databases">
        <title>Plasmid BNF01.</title>
        <authorList>
            <person name="Munoz C.M."/>
            <person name="Vasquez C.C."/>
        </authorList>
    </citation>
    <scope>NUCLEOTIDE SEQUENCE</scope>
    <source>
        <plasmid evidence="1">pBNF01A</plasmid>
    </source>
</reference>
<dbReference type="EMBL" id="KT359373">
    <property type="protein sequence ID" value="AMP34394.1"/>
    <property type="molecule type" value="Genomic_DNA"/>
</dbReference>
<keyword evidence="1" id="KW-0614">Plasmid</keyword>
<geneLocation type="plasmid" evidence="1">
    <name>pBNF01A</name>
</geneLocation>
<organism evidence="1">
    <name type="scientific">Staphylococcus haemolyticus</name>
    <dbReference type="NCBI Taxonomy" id="1283"/>
    <lineage>
        <taxon>Bacteria</taxon>
        <taxon>Bacillati</taxon>
        <taxon>Bacillota</taxon>
        <taxon>Bacilli</taxon>
        <taxon>Bacillales</taxon>
        <taxon>Staphylococcaceae</taxon>
        <taxon>Staphylococcus</taxon>
    </lineage>
</organism>
<sequence>MGISFNDMPLLKIKEDKNMNHNHEYHSNKPEIKANVVYRDGNIEITLEDEFNNAPLLDTMHEKEMHFVLVSNDMEKYYHLHPQKKHEGLFIINQQLEPGTYQAFVDVTPKNHVYSVHPIELQIGDKITSTTSLNSDKNWVKVNKGVHVTLNSISAKEDEHVPLTFNTELTPQPYLGALGHVIIFDEQLTDYIHVHPESPDSTTFYAHFPKKGMYKIWAEFKFNDEVHRFTYNIKVA</sequence>
<proteinExistence type="predicted"/>
<accession>A0A142BMT6</accession>
<protein>
    <submittedName>
        <fullName evidence="1">Secreted Protein</fullName>
    </submittedName>
</protein>
<dbReference type="AlphaFoldDB" id="A0A142BMT6"/>
<evidence type="ECO:0000313" key="1">
    <source>
        <dbReference type="EMBL" id="AMP34394.1"/>
    </source>
</evidence>
<name>A0A142BMT6_STAHA</name>